<dbReference type="GO" id="GO:0046872">
    <property type="term" value="F:metal ion binding"/>
    <property type="evidence" value="ECO:0007669"/>
    <property type="project" value="UniProtKB-KW"/>
</dbReference>
<comment type="caution">
    <text evidence="8">The sequence shown here is derived from an EMBL/GenBank/DDBJ whole genome shotgun (WGS) entry which is preliminary data.</text>
</comment>
<dbReference type="Gene3D" id="3.90.1230.10">
    <property type="entry name" value="Nitric Oxide Synthase, Chain A, domain 3"/>
    <property type="match status" value="1"/>
</dbReference>
<dbReference type="InterPro" id="IPR007419">
    <property type="entry name" value="BFD-like_2Fe2S-bd_dom"/>
</dbReference>
<dbReference type="InterPro" id="IPR004030">
    <property type="entry name" value="NOS_N"/>
</dbReference>
<evidence type="ECO:0000256" key="1">
    <source>
        <dbReference type="ARBA" id="ARBA00022617"/>
    </source>
</evidence>
<dbReference type="InterPro" id="IPR018488">
    <property type="entry name" value="cNMP-bd_CS"/>
</dbReference>
<keyword evidence="3" id="KW-0560">Oxidoreductase</keyword>
<feature type="compositionally biased region" description="Pro residues" evidence="5">
    <location>
        <begin position="845"/>
        <end position="859"/>
    </location>
</feature>
<dbReference type="InterPro" id="IPR044943">
    <property type="entry name" value="NOS_dom_1"/>
</dbReference>
<dbReference type="Gene3D" id="2.40.30.10">
    <property type="entry name" value="Translation factors"/>
    <property type="match status" value="1"/>
</dbReference>
<evidence type="ECO:0000259" key="7">
    <source>
        <dbReference type="PROSITE" id="PS51384"/>
    </source>
</evidence>
<proteinExistence type="predicted"/>
<dbReference type="PROSITE" id="PS60001">
    <property type="entry name" value="NOS"/>
    <property type="match status" value="1"/>
</dbReference>
<evidence type="ECO:0000256" key="3">
    <source>
        <dbReference type="ARBA" id="ARBA00023002"/>
    </source>
</evidence>
<gene>
    <name evidence="8" type="ORF">E8A74_19735</name>
</gene>
<dbReference type="Pfam" id="PF04324">
    <property type="entry name" value="Fer2_BFD"/>
    <property type="match status" value="1"/>
</dbReference>
<dbReference type="Gene3D" id="2.60.120.10">
    <property type="entry name" value="Jelly Rolls"/>
    <property type="match status" value="2"/>
</dbReference>
<dbReference type="PROSITE" id="PS51384">
    <property type="entry name" value="FAD_FR"/>
    <property type="match status" value="1"/>
</dbReference>
<dbReference type="InterPro" id="IPR000595">
    <property type="entry name" value="cNMP-bd_dom"/>
</dbReference>
<feature type="region of interest" description="Disordered" evidence="5">
    <location>
        <begin position="831"/>
        <end position="893"/>
    </location>
</feature>
<dbReference type="InterPro" id="IPR018490">
    <property type="entry name" value="cNMP-bd_dom_sf"/>
</dbReference>
<dbReference type="InterPro" id="IPR008333">
    <property type="entry name" value="Cbr1-like_FAD-bd_dom"/>
</dbReference>
<dbReference type="CDD" id="cd00038">
    <property type="entry name" value="CAP_ED"/>
    <property type="match status" value="2"/>
</dbReference>
<keyword evidence="2" id="KW-0479">Metal-binding</keyword>
<dbReference type="Proteomes" id="UP000309215">
    <property type="component" value="Unassembled WGS sequence"/>
</dbReference>
<dbReference type="OrthoDB" id="9786134at2"/>
<dbReference type="InterPro" id="IPR041854">
    <property type="entry name" value="BFD-like_2Fe2S-bd_dom_sf"/>
</dbReference>
<evidence type="ECO:0000256" key="4">
    <source>
        <dbReference type="ARBA" id="ARBA00023004"/>
    </source>
</evidence>
<feature type="domain" description="Cyclic nucleotide-binding" evidence="6">
    <location>
        <begin position="270"/>
        <end position="361"/>
    </location>
</feature>
<dbReference type="Gene3D" id="1.10.10.1100">
    <property type="entry name" value="BFD-like [2Fe-2S]-binding domain"/>
    <property type="match status" value="1"/>
</dbReference>
<dbReference type="PANTHER" id="PTHR43410">
    <property type="entry name" value="NITRIC OXIDE SYNTHASE OXYGENASE"/>
    <property type="match status" value="1"/>
</dbReference>
<organism evidence="8 9">
    <name type="scientific">Polyangium fumosum</name>
    <dbReference type="NCBI Taxonomy" id="889272"/>
    <lineage>
        <taxon>Bacteria</taxon>
        <taxon>Pseudomonadati</taxon>
        <taxon>Myxococcota</taxon>
        <taxon>Polyangia</taxon>
        <taxon>Polyangiales</taxon>
        <taxon>Polyangiaceae</taxon>
        <taxon>Polyangium</taxon>
    </lineage>
</organism>
<dbReference type="Pfam" id="PF00970">
    <property type="entry name" value="FAD_binding_6"/>
    <property type="match status" value="1"/>
</dbReference>
<accession>A0A4U1JAU7</accession>
<dbReference type="Pfam" id="PF02898">
    <property type="entry name" value="NO_synthase"/>
    <property type="match status" value="1"/>
</dbReference>
<dbReference type="GO" id="GO:0006809">
    <property type="term" value="P:nitric oxide biosynthetic process"/>
    <property type="evidence" value="ECO:0007669"/>
    <property type="project" value="InterPro"/>
</dbReference>
<dbReference type="SMART" id="SM00100">
    <property type="entry name" value="cNMP"/>
    <property type="match status" value="2"/>
</dbReference>
<dbReference type="PROSITE" id="PS50042">
    <property type="entry name" value="CNMP_BINDING_3"/>
    <property type="match status" value="2"/>
</dbReference>
<dbReference type="InterPro" id="IPR014710">
    <property type="entry name" value="RmlC-like_jellyroll"/>
</dbReference>
<evidence type="ECO:0000256" key="5">
    <source>
        <dbReference type="SAM" id="MobiDB-lite"/>
    </source>
</evidence>
<feature type="compositionally biased region" description="Low complexity" evidence="5">
    <location>
        <begin position="869"/>
        <end position="887"/>
    </location>
</feature>
<evidence type="ECO:0000313" key="9">
    <source>
        <dbReference type="Proteomes" id="UP000309215"/>
    </source>
</evidence>
<keyword evidence="4" id="KW-0408">Iron</keyword>
<dbReference type="InterPro" id="IPR039261">
    <property type="entry name" value="FNR_nucleotide-bd"/>
</dbReference>
<feature type="domain" description="Cyclic nucleotide-binding" evidence="6">
    <location>
        <begin position="114"/>
        <end position="219"/>
    </location>
</feature>
<reference evidence="8 9" key="1">
    <citation type="submission" date="2019-04" db="EMBL/GenBank/DDBJ databases">
        <authorList>
            <person name="Li Y."/>
            <person name="Wang J."/>
        </authorList>
    </citation>
    <scope>NUCLEOTIDE SEQUENCE [LARGE SCALE GENOMIC DNA]</scope>
    <source>
        <strain evidence="8 9">DSM 14668</strain>
    </source>
</reference>
<protein>
    <submittedName>
        <fullName evidence="8">Cyclic nucleotide-binding domain-containing protein</fullName>
    </submittedName>
</protein>
<sequence length="1283" mass="139640">MTRRKAGDVKRAEEMNGGFGHEVVEIARTGHTWSADPFGALRDREARSPRGVNRPGFARARGGREASPSGQARSRERAVLSHISGDLARPRAWMVRDVAIMTHDVEGLIRGAGLLEGLGQDATNSLLEGIVVQRYESGAQIVREGEIGDAAFVLVEGICQVFGARPGGGVIRLARLEPGALFGEQALLGRSGGRRAATVRATGPVAVARIAAQDFRNTLPPDDPRREALVRLGEAQLRDRLVQQSSLFRALRELGGAEGGEHDGLGAKLVTYERGEALFYQGEPADAVYVVVTGAVGVYVEKDGRPQLLSRVEAGHCVGERGLLRRESRSATAVAEDPVTAFRVPGDRFLAILEQSAELREYFDSLESVYELPHRGFVTIFAGRFLGKPCITSLYHLPRGRHAVASHVPGEELHHLAVSEPGLEGPPDERGKYRFIDARRGLEREIVVTPNDGRILSFTARGDWVDLPKLYALALEGGSLSPWQCAAFTETGSIDLESPPSLRPDDEIVCTCMRVRRRDLRRAILAGCNTPEAIRDRTRAGSACGACLPRIADMLGKSAWTSAEIVSATDVCPGVRAFRLVPRDGEVLPAEPGQHVVIQAEIDGRFIERPYTLSAPTSSGQYEITVKRLPGGVFSTWLFERRPEDALIRISAPGGHFTMPPNDRPVVYLVAGIGVTPAIAACRAIREKGSARRVHVDYSAHSPASAPYADELHALAAACPNVTARIRFTEVWGRLGAAEVASLVETHPDADWFLCGPIPYLRAMSKLLLEQGVLDTHLHIEEFIAGSVVVAQPGRRPSLLAPATLVPPAHVPPLHLPPSFPTSLLPKPPPAVDISYAPGSSARPAAPPPTTPPSAPPPHASGMLPPAPGTIAPPSSAPASSPIPSSRSRADGVCPFAHGTHREDGLGVIPPVVAGQETSVAEEARAYLAQFYREKGAPRAFEVRWAQVSAELQRTGTYVQTYDELSFGAKLAWRNSTRCIGRLFWNGLEVRDMRHLTDEDEILSALVEHIELATHGGNLRAMMTVLAPASRAGEGPRIWNGQLLRYAGYPNPDGTVTGDPMNVELTTKALELGWKGGARTRFDLLPLIVKLPGREPRWMEIPRRVVREVPLVHPDLPWFASLGLRWYALPAVSELLLDIGGVKYPAAPFNGWYMATEIGARNFSDPYRYNMLPVIAERLGLDIQRSSSLWRDRAQVELVRAVVHSFERAGVKIVDHHTASEDFVQFAQAEQGQGRCVHMRWSWIVPPIGGSATSVFYMDEDRHPDVMLKPNLFYQPKPWTGAA</sequence>
<feature type="region of interest" description="Disordered" evidence="5">
    <location>
        <begin position="44"/>
        <end position="77"/>
    </location>
</feature>
<evidence type="ECO:0000259" key="6">
    <source>
        <dbReference type="PROSITE" id="PS50042"/>
    </source>
</evidence>
<dbReference type="InterPro" id="IPR017938">
    <property type="entry name" value="Riboflavin_synthase-like_b-brl"/>
</dbReference>
<keyword evidence="9" id="KW-1185">Reference proteome</keyword>
<dbReference type="PANTHER" id="PTHR43410:SF1">
    <property type="entry name" value="NITRIC OXIDE SYNTHASE"/>
    <property type="match status" value="1"/>
</dbReference>
<dbReference type="InterPro" id="IPR044944">
    <property type="entry name" value="NOS_dom_3"/>
</dbReference>
<evidence type="ECO:0000256" key="2">
    <source>
        <dbReference type="ARBA" id="ARBA00022723"/>
    </source>
</evidence>
<dbReference type="SUPFAM" id="SSF63380">
    <property type="entry name" value="Riboflavin synthase domain-like"/>
    <property type="match status" value="1"/>
</dbReference>
<dbReference type="EMBL" id="SSMQ01000019">
    <property type="protein sequence ID" value="TKD06451.1"/>
    <property type="molecule type" value="Genomic_DNA"/>
</dbReference>
<dbReference type="InterPro" id="IPR050607">
    <property type="entry name" value="NOS"/>
</dbReference>
<dbReference type="GO" id="GO:0004517">
    <property type="term" value="F:nitric-oxide synthase activity"/>
    <property type="evidence" value="ECO:0007669"/>
    <property type="project" value="InterPro"/>
</dbReference>
<evidence type="ECO:0000313" key="8">
    <source>
        <dbReference type="EMBL" id="TKD06451.1"/>
    </source>
</evidence>
<dbReference type="Pfam" id="PF00027">
    <property type="entry name" value="cNMP_binding"/>
    <property type="match status" value="2"/>
</dbReference>
<dbReference type="Gene3D" id="3.90.340.10">
    <property type="entry name" value="Nitric Oxide Synthase, Chain A, domain 1"/>
    <property type="match status" value="1"/>
</dbReference>
<name>A0A4U1JAU7_9BACT</name>
<dbReference type="SUPFAM" id="SSF56512">
    <property type="entry name" value="Nitric oxide (NO) synthase oxygenase domain"/>
    <property type="match status" value="1"/>
</dbReference>
<dbReference type="InterPro" id="IPR044940">
    <property type="entry name" value="NOS_dom_2"/>
</dbReference>
<dbReference type="Gene3D" id="3.90.440.10">
    <property type="entry name" value="Nitric Oxide Synthase,Heme Domain,Chain A domain 2"/>
    <property type="match status" value="1"/>
</dbReference>
<feature type="domain" description="FAD-binding FR-type" evidence="7">
    <location>
        <begin position="558"/>
        <end position="660"/>
    </location>
</feature>
<dbReference type="InterPro" id="IPR017927">
    <property type="entry name" value="FAD-bd_FR_type"/>
</dbReference>
<dbReference type="SUPFAM" id="SSF51206">
    <property type="entry name" value="cAMP-binding domain-like"/>
    <property type="match status" value="2"/>
</dbReference>
<dbReference type="InterPro" id="IPR036119">
    <property type="entry name" value="NOS_N_sf"/>
</dbReference>
<dbReference type="Gene3D" id="3.40.50.80">
    <property type="entry name" value="Nucleotide-binding domain of ferredoxin-NADP reductase (FNR) module"/>
    <property type="match status" value="1"/>
</dbReference>
<dbReference type="SUPFAM" id="SSF52343">
    <property type="entry name" value="Ferredoxin reductase-like, C-terminal NADP-linked domain"/>
    <property type="match status" value="1"/>
</dbReference>
<dbReference type="CDD" id="cd00575">
    <property type="entry name" value="NOS_oxygenase"/>
    <property type="match status" value="1"/>
</dbReference>
<keyword evidence="1" id="KW-0349">Heme</keyword>
<dbReference type="PROSITE" id="PS00889">
    <property type="entry name" value="CNMP_BINDING_2"/>
    <property type="match status" value="2"/>
</dbReference>